<evidence type="ECO:0000313" key="1">
    <source>
        <dbReference type="EMBL" id="KAL0273108.1"/>
    </source>
</evidence>
<sequence length="112" mass="13137">MKLIHLVHQCGHKVVMRDDDVYFLDQGRIVESGTHDELLRGRKRRAAAPTYYTLREFNCLISSADTDFNFYSRLLRWSTRFRTESTRIGIPTLEEVSTRKQLIVKAAHRNIV</sequence>
<accession>A0AAW2HUX0</accession>
<name>A0AAW2HUX0_9NEOP</name>
<comment type="caution">
    <text evidence="1">The sequence shown here is derived from an EMBL/GenBank/DDBJ whole genome shotgun (WGS) entry which is preliminary data.</text>
</comment>
<organism evidence="1">
    <name type="scientific">Menopon gallinae</name>
    <name type="common">poultry shaft louse</name>
    <dbReference type="NCBI Taxonomy" id="328185"/>
    <lineage>
        <taxon>Eukaryota</taxon>
        <taxon>Metazoa</taxon>
        <taxon>Ecdysozoa</taxon>
        <taxon>Arthropoda</taxon>
        <taxon>Hexapoda</taxon>
        <taxon>Insecta</taxon>
        <taxon>Pterygota</taxon>
        <taxon>Neoptera</taxon>
        <taxon>Paraneoptera</taxon>
        <taxon>Psocodea</taxon>
        <taxon>Troctomorpha</taxon>
        <taxon>Phthiraptera</taxon>
        <taxon>Amblycera</taxon>
        <taxon>Menoponidae</taxon>
        <taxon>Menopon</taxon>
    </lineage>
</organism>
<dbReference type="AlphaFoldDB" id="A0AAW2HUX0"/>
<dbReference type="EMBL" id="JARGDH010000003">
    <property type="protein sequence ID" value="KAL0273108.1"/>
    <property type="molecule type" value="Genomic_DNA"/>
</dbReference>
<proteinExistence type="predicted"/>
<protein>
    <submittedName>
        <fullName evidence="1">Uncharacterized protein</fullName>
    </submittedName>
</protein>
<reference evidence="1" key="1">
    <citation type="journal article" date="2024" name="Gigascience">
        <title>Chromosome-level genome of the poultry shaft louse Menopon gallinae provides insight into the host-switching and adaptive evolution of parasitic lice.</title>
        <authorList>
            <person name="Xu Y."/>
            <person name="Ma L."/>
            <person name="Liu S."/>
            <person name="Liang Y."/>
            <person name="Liu Q."/>
            <person name="He Z."/>
            <person name="Tian L."/>
            <person name="Duan Y."/>
            <person name="Cai W."/>
            <person name="Li H."/>
            <person name="Song F."/>
        </authorList>
    </citation>
    <scope>NUCLEOTIDE SEQUENCE</scope>
    <source>
        <strain evidence="1">Cailab_2023a</strain>
    </source>
</reference>
<gene>
    <name evidence="1" type="ORF">PYX00_005862</name>
</gene>